<dbReference type="AlphaFoldDB" id="A0A7X5QZR0"/>
<dbReference type="EMBL" id="JAAMOX010000001">
    <property type="protein sequence ID" value="NIH52933.1"/>
    <property type="molecule type" value="Genomic_DNA"/>
</dbReference>
<evidence type="ECO:0000313" key="2">
    <source>
        <dbReference type="EMBL" id="NIH52933.1"/>
    </source>
</evidence>
<sequence>MSEKTVAVNVDNFARAESDRMFDFVLHDTGGTNRWVINRQPTPLDHQPIIRQNRDTLYSANIVDASQGLRLTLPETHGRYASVMVVNQDHFIPRIIHEAGQHSLSAEEIGTPFALVGVRILVDPNDPLDIAAVNELQDQFEVEAGSALPFTHPSYDTASFDSTRNHLVALSLGIGDYRGAFGSADAVDPVRHLLGSASGWGGFPESEAMYLNVDPGLPAGSYELTVGDVPVDAFWSITVYNEAGYMEPNDRGVVSVNSVTAERNADGSVTVRFGDGDLPNTIPVPEHWNYMVRLYQPRAEAVSRDWVFPSLSGRSQ</sequence>
<keyword evidence="3" id="KW-1185">Reference proteome</keyword>
<dbReference type="PANTHER" id="PTHR36509">
    <property type="entry name" value="BLL3101 PROTEIN"/>
    <property type="match status" value="1"/>
</dbReference>
<gene>
    <name evidence="2" type="ORF">FHX76_000801</name>
</gene>
<dbReference type="InterPro" id="IPR010621">
    <property type="entry name" value="DUF1214"/>
</dbReference>
<feature type="domain" description="DUF1214" evidence="1">
    <location>
        <begin position="220"/>
        <end position="298"/>
    </location>
</feature>
<dbReference type="RefSeq" id="WP_167148139.1">
    <property type="nucleotide sequence ID" value="NZ_JAAMOX010000001.1"/>
</dbReference>
<dbReference type="Proteomes" id="UP000541033">
    <property type="component" value="Unassembled WGS sequence"/>
</dbReference>
<protein>
    <recommendedName>
        <fullName evidence="1">DUF1214 domain-containing protein</fullName>
    </recommendedName>
</protein>
<proteinExistence type="predicted"/>
<evidence type="ECO:0000259" key="1">
    <source>
        <dbReference type="Pfam" id="PF06742"/>
    </source>
</evidence>
<dbReference type="PANTHER" id="PTHR36509:SF2">
    <property type="entry name" value="BLL3101 PROTEIN"/>
    <property type="match status" value="1"/>
</dbReference>
<reference evidence="2 3" key="1">
    <citation type="submission" date="2020-02" db="EMBL/GenBank/DDBJ databases">
        <title>Sequencing the genomes of 1000 actinobacteria strains.</title>
        <authorList>
            <person name="Klenk H.-P."/>
        </authorList>
    </citation>
    <scope>NUCLEOTIDE SEQUENCE [LARGE SCALE GENOMIC DNA]</scope>
    <source>
        <strain evidence="2 3">DSM 27960</strain>
    </source>
</reference>
<accession>A0A7X5QZR0</accession>
<evidence type="ECO:0000313" key="3">
    <source>
        <dbReference type="Proteomes" id="UP000541033"/>
    </source>
</evidence>
<comment type="caution">
    <text evidence="2">The sequence shown here is derived from an EMBL/GenBank/DDBJ whole genome shotgun (WGS) entry which is preliminary data.</text>
</comment>
<dbReference type="Gene3D" id="2.60.120.1600">
    <property type="match status" value="1"/>
</dbReference>
<name>A0A7X5QZR0_9MICO</name>
<dbReference type="SUPFAM" id="SSF160935">
    <property type="entry name" value="VPA0735-like"/>
    <property type="match status" value="1"/>
</dbReference>
<dbReference type="Pfam" id="PF06742">
    <property type="entry name" value="DUF1214"/>
    <property type="match status" value="1"/>
</dbReference>
<organism evidence="2 3">
    <name type="scientific">Lysinibacter cavernae</name>
    <dbReference type="NCBI Taxonomy" id="1640652"/>
    <lineage>
        <taxon>Bacteria</taxon>
        <taxon>Bacillati</taxon>
        <taxon>Actinomycetota</taxon>
        <taxon>Actinomycetes</taxon>
        <taxon>Micrococcales</taxon>
        <taxon>Microbacteriaceae</taxon>
        <taxon>Lysinibacter</taxon>
    </lineage>
</organism>